<reference evidence="1 2" key="1">
    <citation type="submission" date="2014-06" db="EMBL/GenBank/DDBJ databases">
        <title>Whole Genome Sequences of Three Symbiotic Endozoicomonas Bacteria.</title>
        <authorList>
            <person name="Neave M.J."/>
            <person name="Apprill A."/>
            <person name="Voolstra C.R."/>
        </authorList>
    </citation>
    <scope>NUCLEOTIDE SEQUENCE [LARGE SCALE GENOMIC DNA]</scope>
    <source>
        <strain evidence="1 2">LMG 24815</strain>
    </source>
</reference>
<sequence length="75" mass="8651">MNNDENEKPNALEPEHLTYLDELRESGVTNMFGASSYLEAEFPELGRNEARDILMYWMATFEDPHSPAIPDKYTP</sequence>
<organism evidence="1 2">
    <name type="scientific">Endozoicomonas montiporae</name>
    <dbReference type="NCBI Taxonomy" id="1027273"/>
    <lineage>
        <taxon>Bacteria</taxon>
        <taxon>Pseudomonadati</taxon>
        <taxon>Pseudomonadota</taxon>
        <taxon>Gammaproteobacteria</taxon>
        <taxon>Oceanospirillales</taxon>
        <taxon>Endozoicomonadaceae</taxon>
        <taxon>Endozoicomonas</taxon>
    </lineage>
</organism>
<keyword evidence="2" id="KW-1185">Reference proteome</keyword>
<dbReference type="EMBL" id="JOKG01000002">
    <property type="protein sequence ID" value="KEQ14556.1"/>
    <property type="molecule type" value="Genomic_DNA"/>
</dbReference>
<evidence type="ECO:0000313" key="2">
    <source>
        <dbReference type="Proteomes" id="UP000028006"/>
    </source>
</evidence>
<dbReference type="AlphaFoldDB" id="A0A081N7Y3"/>
<gene>
    <name evidence="1" type="ORF">GZ77_09500</name>
</gene>
<name>A0A081N7Y3_9GAMM</name>
<dbReference type="RefSeq" id="WP_034874492.1">
    <property type="nucleotide sequence ID" value="NZ_JOKG01000002.1"/>
</dbReference>
<protein>
    <submittedName>
        <fullName evidence="1">Uncharacterized protein</fullName>
    </submittedName>
</protein>
<proteinExistence type="predicted"/>
<evidence type="ECO:0000313" key="1">
    <source>
        <dbReference type="EMBL" id="KEQ14556.1"/>
    </source>
</evidence>
<accession>A0A081N7Y3</accession>
<comment type="caution">
    <text evidence="1">The sequence shown here is derived from an EMBL/GenBank/DDBJ whole genome shotgun (WGS) entry which is preliminary data.</text>
</comment>
<dbReference type="Proteomes" id="UP000028006">
    <property type="component" value="Unassembled WGS sequence"/>
</dbReference>